<dbReference type="InterPro" id="IPR018062">
    <property type="entry name" value="HTH_AraC-typ_CS"/>
</dbReference>
<dbReference type="PANTHER" id="PTHR47894">
    <property type="entry name" value="HTH-TYPE TRANSCRIPTIONAL REGULATOR GADX"/>
    <property type="match status" value="1"/>
</dbReference>
<gene>
    <name evidence="6" type="ORF">EIP75_01305</name>
</gene>
<dbReference type="Proteomes" id="UP000269265">
    <property type="component" value="Unassembled WGS sequence"/>
</dbReference>
<dbReference type="InterPro" id="IPR020449">
    <property type="entry name" value="Tscrpt_reg_AraC-type_HTH"/>
</dbReference>
<dbReference type="InterPro" id="IPR032687">
    <property type="entry name" value="AraC-type_N"/>
</dbReference>
<evidence type="ECO:0000313" key="7">
    <source>
        <dbReference type="Proteomes" id="UP000269265"/>
    </source>
</evidence>
<evidence type="ECO:0000256" key="4">
    <source>
        <dbReference type="SAM" id="MobiDB-lite"/>
    </source>
</evidence>
<keyword evidence="1" id="KW-0805">Transcription regulation</keyword>
<dbReference type="PRINTS" id="PR00032">
    <property type="entry name" value="HTHARAC"/>
</dbReference>
<organism evidence="6 7">
    <name type="scientific">Aquabacterium soli</name>
    <dbReference type="NCBI Taxonomy" id="2493092"/>
    <lineage>
        <taxon>Bacteria</taxon>
        <taxon>Pseudomonadati</taxon>
        <taxon>Pseudomonadota</taxon>
        <taxon>Betaproteobacteria</taxon>
        <taxon>Burkholderiales</taxon>
        <taxon>Aquabacterium</taxon>
    </lineage>
</organism>
<evidence type="ECO:0000256" key="2">
    <source>
        <dbReference type="ARBA" id="ARBA00023125"/>
    </source>
</evidence>
<reference evidence="6 7" key="1">
    <citation type="submission" date="2018-12" db="EMBL/GenBank/DDBJ databases">
        <title>The whole draft genome of Aquabacterium sp. SJQ9.</title>
        <authorList>
            <person name="Sun L."/>
            <person name="Gao X."/>
            <person name="Chen W."/>
            <person name="Huang K."/>
        </authorList>
    </citation>
    <scope>NUCLEOTIDE SEQUENCE [LARGE SCALE GENOMIC DNA]</scope>
    <source>
        <strain evidence="6 7">SJQ9</strain>
    </source>
</reference>
<dbReference type="InterPro" id="IPR018060">
    <property type="entry name" value="HTH_AraC"/>
</dbReference>
<keyword evidence="7" id="KW-1185">Reference proteome</keyword>
<dbReference type="AlphaFoldDB" id="A0A3R8T864"/>
<evidence type="ECO:0000259" key="5">
    <source>
        <dbReference type="PROSITE" id="PS01124"/>
    </source>
</evidence>
<dbReference type="PROSITE" id="PS00041">
    <property type="entry name" value="HTH_ARAC_FAMILY_1"/>
    <property type="match status" value="1"/>
</dbReference>
<dbReference type="SMART" id="SM00342">
    <property type="entry name" value="HTH_ARAC"/>
    <property type="match status" value="1"/>
</dbReference>
<dbReference type="GO" id="GO:0000976">
    <property type="term" value="F:transcription cis-regulatory region binding"/>
    <property type="evidence" value="ECO:0007669"/>
    <property type="project" value="TreeGrafter"/>
</dbReference>
<comment type="caution">
    <text evidence="6">The sequence shown here is derived from an EMBL/GenBank/DDBJ whole genome shotgun (WGS) entry which is preliminary data.</text>
</comment>
<dbReference type="InterPro" id="IPR009057">
    <property type="entry name" value="Homeodomain-like_sf"/>
</dbReference>
<dbReference type="Gene3D" id="1.10.10.60">
    <property type="entry name" value="Homeodomain-like"/>
    <property type="match status" value="1"/>
</dbReference>
<dbReference type="GO" id="GO:0005829">
    <property type="term" value="C:cytosol"/>
    <property type="evidence" value="ECO:0007669"/>
    <property type="project" value="TreeGrafter"/>
</dbReference>
<name>A0A3R8T864_9BURK</name>
<dbReference type="PANTHER" id="PTHR47894:SF1">
    <property type="entry name" value="HTH-TYPE TRANSCRIPTIONAL REGULATOR VQSM"/>
    <property type="match status" value="1"/>
</dbReference>
<evidence type="ECO:0000313" key="6">
    <source>
        <dbReference type="EMBL" id="RRS06254.1"/>
    </source>
</evidence>
<protein>
    <submittedName>
        <fullName evidence="6">AraC family transcriptional regulator</fullName>
    </submittedName>
</protein>
<feature type="compositionally biased region" description="Basic residues" evidence="4">
    <location>
        <begin position="23"/>
        <end position="33"/>
    </location>
</feature>
<dbReference type="EMBL" id="RSED01000001">
    <property type="protein sequence ID" value="RRS06254.1"/>
    <property type="molecule type" value="Genomic_DNA"/>
</dbReference>
<dbReference type="SUPFAM" id="SSF46689">
    <property type="entry name" value="Homeodomain-like"/>
    <property type="match status" value="1"/>
</dbReference>
<keyword evidence="3" id="KW-0804">Transcription</keyword>
<feature type="region of interest" description="Disordered" evidence="4">
    <location>
        <begin position="1"/>
        <end position="47"/>
    </location>
</feature>
<evidence type="ECO:0000256" key="3">
    <source>
        <dbReference type="ARBA" id="ARBA00023163"/>
    </source>
</evidence>
<dbReference type="Pfam" id="PF12625">
    <property type="entry name" value="Arabinose_bd"/>
    <property type="match status" value="1"/>
</dbReference>
<keyword evidence="2" id="KW-0238">DNA-binding</keyword>
<dbReference type="GO" id="GO:0003700">
    <property type="term" value="F:DNA-binding transcription factor activity"/>
    <property type="evidence" value="ECO:0007669"/>
    <property type="project" value="InterPro"/>
</dbReference>
<feature type="domain" description="HTH araC/xylS-type" evidence="5">
    <location>
        <begin position="288"/>
        <end position="386"/>
    </location>
</feature>
<accession>A0A3R8T864</accession>
<evidence type="ECO:0000256" key="1">
    <source>
        <dbReference type="ARBA" id="ARBA00023015"/>
    </source>
</evidence>
<dbReference type="PROSITE" id="PS01124">
    <property type="entry name" value="HTH_ARAC_FAMILY_2"/>
    <property type="match status" value="1"/>
</dbReference>
<dbReference type="Pfam" id="PF12833">
    <property type="entry name" value="HTH_18"/>
    <property type="match status" value="1"/>
</dbReference>
<proteinExistence type="predicted"/>
<sequence length="389" mass="43388">MSSLRAAGLAPMRQRLDPIHQGRPFHRPAKRRQSGAMPSVEPSSLPAHRATSLSTWVQAVKRAVEGKGVDAQALMLEAGMDLSLLKDPLARYPVHQTMVFWQRAIEATGEPLLGLDVARQITPMTFHALGYAGLASQNLADLFTRLSRYFRVVSDAGELSFERVGRAGCLRVSGDARVLAEADAQAAWGPVDAFMSVILRACGALYGPDFQLLELRLQRPRPQDHQRYERVLRVVPIYGSQDNALWLDESVLMRPLAYANEELARINEEAVGRYLSQWRQGQADDLPLRMREWFGARLPQGEPRQEDAAAHLGLSTRSLQRRLAEQGTSYRDVLQQARHALALAHLRAGVYSVSEIAYLLGFAELSAFTRAFRRWTGVTPSAWRDSPDA</sequence>